<accession>A0ABS5E326</accession>
<comment type="caution">
    <text evidence="3">The sequence shown here is derived from an EMBL/GenBank/DDBJ whole genome shotgun (WGS) entry which is preliminary data.</text>
</comment>
<dbReference type="Gene3D" id="1.50.10.10">
    <property type="match status" value="1"/>
</dbReference>
<dbReference type="Pfam" id="PF07221">
    <property type="entry name" value="GlcNAc_2-epim"/>
    <property type="match status" value="1"/>
</dbReference>
<dbReference type="InterPro" id="IPR010819">
    <property type="entry name" value="AGE/CE"/>
</dbReference>
<sequence length="428" mass="48545">MTLPQLPPLPNVRDPAVLRQQVWDTLAFYDGRCVDDSGGLFQFFKDDGTVYDRHTRHLVSSTRYVLTFAQAARRYPDHPRASAWLQTARHALRFVQEAHWRPETGGYAWLLRWEHGQATVLDATHHCYGLAFVLLAHAHALRAGITEARPGLAATYALMEQRFWEPDQGLYADEATPEWHLQPYRGQNANMHACEAMLAAYEATGEAHYLNRAYTLAESVTVRLATHAQGGIWEHYRREAGGAWQPDWDYNRHDKTNIFRPWGFQTGHFTEWAKLLLNLERDLQAAGDARGQAPWLLQRAQALFDAAWAHGWDTQHGGLVYGFAPQGSPATDTAQQVCDGDKYHWVQAESLAAAAVLATRTGEARYWRAYEQLWAYVWAHFVDHQHGAWFRLLGPANQVLTDEKSPAGKVDYHNMGACHEVIDALQPA</sequence>
<dbReference type="SUPFAM" id="SSF48208">
    <property type="entry name" value="Six-hairpin glycosidases"/>
    <property type="match status" value="1"/>
</dbReference>
<dbReference type="EMBL" id="JAGQDG010000009">
    <property type="protein sequence ID" value="MBQ0937709.1"/>
    <property type="molecule type" value="Genomic_DNA"/>
</dbReference>
<keyword evidence="4" id="KW-1185">Reference proteome</keyword>
<evidence type="ECO:0000256" key="1">
    <source>
        <dbReference type="ARBA" id="ARBA00008558"/>
    </source>
</evidence>
<gene>
    <name evidence="3" type="ORF">KAK11_20460</name>
</gene>
<evidence type="ECO:0000313" key="3">
    <source>
        <dbReference type="EMBL" id="MBQ0937709.1"/>
    </source>
</evidence>
<organism evidence="3 4">
    <name type="scientific">Ideonella paludis</name>
    <dbReference type="NCBI Taxonomy" id="1233411"/>
    <lineage>
        <taxon>Bacteria</taxon>
        <taxon>Pseudomonadati</taxon>
        <taxon>Pseudomonadota</taxon>
        <taxon>Betaproteobacteria</taxon>
        <taxon>Burkholderiales</taxon>
        <taxon>Sphaerotilaceae</taxon>
        <taxon>Ideonella</taxon>
    </lineage>
</organism>
<protein>
    <submittedName>
        <fullName evidence="3">AGE family epimerase/isomerase</fullName>
    </submittedName>
</protein>
<evidence type="ECO:0000256" key="2">
    <source>
        <dbReference type="ARBA" id="ARBA00023235"/>
    </source>
</evidence>
<keyword evidence="2" id="KW-0413">Isomerase</keyword>
<proteinExistence type="inferred from homology"/>
<dbReference type="InterPro" id="IPR012341">
    <property type="entry name" value="6hp_glycosidase-like_sf"/>
</dbReference>
<name>A0ABS5E326_9BURK</name>
<reference evidence="3 4" key="1">
    <citation type="submission" date="2021-04" db="EMBL/GenBank/DDBJ databases">
        <title>The genome sequence of type strain Ideonella paludis KCTC 32238.</title>
        <authorList>
            <person name="Liu Y."/>
        </authorList>
    </citation>
    <scope>NUCLEOTIDE SEQUENCE [LARGE SCALE GENOMIC DNA]</scope>
    <source>
        <strain evidence="3 4">KCTC 32238</strain>
    </source>
</reference>
<dbReference type="Proteomes" id="UP000672097">
    <property type="component" value="Unassembled WGS sequence"/>
</dbReference>
<dbReference type="PANTHER" id="PTHR15108">
    <property type="entry name" value="N-ACYLGLUCOSAMINE-2-EPIMERASE"/>
    <property type="match status" value="1"/>
</dbReference>
<dbReference type="InterPro" id="IPR008928">
    <property type="entry name" value="6-hairpin_glycosidase_sf"/>
</dbReference>
<dbReference type="RefSeq" id="WP_210811356.1">
    <property type="nucleotide sequence ID" value="NZ_JAGQDG010000009.1"/>
</dbReference>
<comment type="similarity">
    <text evidence="1">Belongs to the N-acylglucosamine 2-epimerase family.</text>
</comment>
<evidence type="ECO:0000313" key="4">
    <source>
        <dbReference type="Proteomes" id="UP000672097"/>
    </source>
</evidence>